<comment type="similarity">
    <text evidence="1">Belongs to the mTERF family.</text>
</comment>
<dbReference type="InterPro" id="IPR014710">
    <property type="entry name" value="RmlC-like_jellyroll"/>
</dbReference>
<feature type="domain" description="Cyclic nucleotide-binding" evidence="3">
    <location>
        <begin position="1134"/>
        <end position="1227"/>
    </location>
</feature>
<dbReference type="InterPro" id="IPR018490">
    <property type="entry name" value="cNMP-bd_dom_sf"/>
</dbReference>
<evidence type="ECO:0000259" key="3">
    <source>
        <dbReference type="PROSITE" id="PS50042"/>
    </source>
</evidence>
<keyword evidence="2" id="KW-0809">Transit peptide</keyword>
<keyword evidence="5" id="KW-1185">Reference proteome</keyword>
<sequence length="1249" mass="137246">MAADEQGYVFKITREEALETMKMLEDPLYAREVVAYINAARAAAQFLADEEIQYSFCFAMSFSATRYPNIVLKAGGLPRILDAMKKFPKNIRLQAEACEALRNIAEMPDGADTLLSTTALEDVMNSMRMNAQAEWVVQEGCGLVCRMITESDDARDRLFKGEGLRIIMDCMEAFPRASWVALWGVQALRRFAELDAKRVQDAGAFDLVQRARTSKVFAKGCLAVRNATADCLKLQSRGCDNSAERFPALPKVPSRSRQTSVTSCPLESTPPAWWLKGQPRQVFRSRAEAELLSQLAVLLMPDEPIAEAFRDFPVKKCKDWGSSRLCPDFAAHGVLKATGAALFIEYDGYYRHMEPPGMARDMRKTSALLQFAPAGSVVLRIAHKERKWKDNSMQVLVDCWHSGNAHSLRRTLQQVVASLLRQCHAQLVPRLVSQLEVCAPLQIAQHARTFAEDAELVGAASENNLLTLQEFFQKEMQLSTVQVAKSIERFPSVLGLSIDANLKQKVEWLKGLGVSQSQVAKVIATHPQVLGLSIDANLKPTVEWIKGLGLSESQVTKVIATHPPLLCYSIHANLKPTVEWIRGLGLSQSQVDKLIAKRPQVLGLSIDTNLKPTVEWIKGLGLSQSQVVKLIAKAPQVLGLSIDANLKPTVEWIKGLGLSQSQVAKVIATHPAVLGYSIHANLKPTVKWVKGLGLSQSQVVKLIAKAPQVLGLSIDANLKPTVEWIKGLGLSQSQVAKVIATHPAVLGYSIHANLKPTVKWVKGLGLSQSQVVKLIAKAPQVLGLSIDANLKPTVEWIKGLGLSQSQVAKVIATHPAVLGYSIHANLKPTVKWVKGLGLSQSQVVKLIAKAPQVLGLSIDANLKPTVEWIKGLGLSQSQVAKVFATHPAVLGYSVDANLKPTVEWMKGLGLSQSQVTKVIATFPPVLGYSIHANLKPTVEWVKGLGLSQSQVAKVIAKHPPVLGYSIDANLKPTVEWIKGLGLSQSQAAKVIATHPQVLGYSIDANLKVKFDLVRKFFTHAAAAALLAKAPRLWSYRYSRLEHRLHVLSSQGQLSKLTGAMALRTDAFGRSVQKQANERLMEVKPLMVTDVKALGVLSADVRSELQFELCQPYLMRNGFYRVCQHVEPSVLKAIMVECINFTFYRAGEAAFEAGQTAKSAFFIERGTLEYQQNRRTSKVKRKLRVGAHNEIIIAEAALWTFWDYVGTLTAPNPASMLKLDVEKHTKIISESELMGEFAAELALHFRCLCD</sequence>
<dbReference type="InterPro" id="IPR011989">
    <property type="entry name" value="ARM-like"/>
</dbReference>
<dbReference type="InterPro" id="IPR016024">
    <property type="entry name" value="ARM-type_fold"/>
</dbReference>
<dbReference type="PROSITE" id="PS50042">
    <property type="entry name" value="CNMP_BINDING_3"/>
    <property type="match status" value="1"/>
</dbReference>
<evidence type="ECO:0000256" key="1">
    <source>
        <dbReference type="ARBA" id="ARBA00007692"/>
    </source>
</evidence>
<dbReference type="SUPFAM" id="SSF48371">
    <property type="entry name" value="ARM repeat"/>
    <property type="match status" value="1"/>
</dbReference>
<dbReference type="SUPFAM" id="SSF51206">
    <property type="entry name" value="cAMP-binding domain-like"/>
    <property type="match status" value="1"/>
</dbReference>
<gene>
    <name evidence="4" type="primary">aarA</name>
    <name evidence="4" type="ORF">AK812_SmicGene19623</name>
</gene>
<accession>A0A1Q9DS57</accession>
<protein>
    <submittedName>
        <fullName evidence="4">Protein aardvark</fullName>
    </submittedName>
</protein>
<dbReference type="InterPro" id="IPR038538">
    <property type="entry name" value="MTERF_sf"/>
</dbReference>
<reference evidence="4 5" key="1">
    <citation type="submission" date="2016-02" db="EMBL/GenBank/DDBJ databases">
        <title>Genome analysis of coral dinoflagellate symbionts highlights evolutionary adaptations to a symbiotic lifestyle.</title>
        <authorList>
            <person name="Aranda M."/>
            <person name="Li Y."/>
            <person name="Liew Y.J."/>
            <person name="Baumgarten S."/>
            <person name="Simakov O."/>
            <person name="Wilson M."/>
            <person name="Piel J."/>
            <person name="Ashoor H."/>
            <person name="Bougouffa S."/>
            <person name="Bajic V.B."/>
            <person name="Ryu T."/>
            <person name="Ravasi T."/>
            <person name="Bayer T."/>
            <person name="Micklem G."/>
            <person name="Kim H."/>
            <person name="Bhak J."/>
            <person name="Lajeunesse T.C."/>
            <person name="Voolstra C.R."/>
        </authorList>
    </citation>
    <scope>NUCLEOTIDE SEQUENCE [LARGE SCALE GENOMIC DNA]</scope>
    <source>
        <strain evidence="4 5">CCMP2467</strain>
    </source>
</reference>
<dbReference type="InterPro" id="IPR000225">
    <property type="entry name" value="Armadillo"/>
</dbReference>
<evidence type="ECO:0000313" key="5">
    <source>
        <dbReference type="Proteomes" id="UP000186817"/>
    </source>
</evidence>
<dbReference type="SMART" id="SM00185">
    <property type="entry name" value="ARM"/>
    <property type="match status" value="1"/>
</dbReference>
<dbReference type="Gene3D" id="1.25.10.10">
    <property type="entry name" value="Leucine-rich Repeat Variant"/>
    <property type="match status" value="1"/>
</dbReference>
<proteinExistence type="inferred from homology"/>
<dbReference type="PANTHER" id="PTHR13068:SF173">
    <property type="entry name" value="EMB|CAB62602.1"/>
    <property type="match status" value="1"/>
</dbReference>
<dbReference type="InterPro" id="IPR003690">
    <property type="entry name" value="MTERF"/>
</dbReference>
<dbReference type="Gene3D" id="2.60.120.10">
    <property type="entry name" value="Jelly Rolls"/>
    <property type="match status" value="1"/>
</dbReference>
<organism evidence="4 5">
    <name type="scientific">Symbiodinium microadriaticum</name>
    <name type="common">Dinoflagellate</name>
    <name type="synonym">Zooxanthella microadriatica</name>
    <dbReference type="NCBI Taxonomy" id="2951"/>
    <lineage>
        <taxon>Eukaryota</taxon>
        <taxon>Sar</taxon>
        <taxon>Alveolata</taxon>
        <taxon>Dinophyceae</taxon>
        <taxon>Suessiales</taxon>
        <taxon>Symbiodiniaceae</taxon>
        <taxon>Symbiodinium</taxon>
    </lineage>
</organism>
<dbReference type="Pfam" id="PF02536">
    <property type="entry name" value="mTERF"/>
    <property type="match status" value="2"/>
</dbReference>
<comment type="caution">
    <text evidence="4">The sequence shown here is derived from an EMBL/GenBank/DDBJ whole genome shotgun (WGS) entry which is preliminary data.</text>
</comment>
<dbReference type="InterPro" id="IPR000595">
    <property type="entry name" value="cNMP-bd_dom"/>
</dbReference>
<evidence type="ECO:0000313" key="4">
    <source>
        <dbReference type="EMBL" id="OLP97984.1"/>
    </source>
</evidence>
<dbReference type="GO" id="GO:0003676">
    <property type="term" value="F:nucleic acid binding"/>
    <property type="evidence" value="ECO:0007669"/>
    <property type="project" value="InterPro"/>
</dbReference>
<name>A0A1Q9DS57_SYMMI</name>
<dbReference type="OrthoDB" id="637682at2759"/>
<evidence type="ECO:0000256" key="2">
    <source>
        <dbReference type="ARBA" id="ARBA00022946"/>
    </source>
</evidence>
<dbReference type="Proteomes" id="UP000186817">
    <property type="component" value="Unassembled WGS sequence"/>
</dbReference>
<dbReference type="Gene3D" id="1.25.70.10">
    <property type="entry name" value="Transcription termination factor 3, mitochondrial"/>
    <property type="match status" value="3"/>
</dbReference>
<dbReference type="SMART" id="SM00733">
    <property type="entry name" value="Mterf"/>
    <property type="match status" value="16"/>
</dbReference>
<dbReference type="PANTHER" id="PTHR13068">
    <property type="entry name" value="CGI-12 PROTEIN-RELATED"/>
    <property type="match status" value="1"/>
</dbReference>
<dbReference type="EMBL" id="LSRX01000413">
    <property type="protein sequence ID" value="OLP97984.1"/>
    <property type="molecule type" value="Genomic_DNA"/>
</dbReference>
<dbReference type="AlphaFoldDB" id="A0A1Q9DS57"/>